<keyword evidence="2" id="KW-1185">Reference proteome</keyword>
<reference evidence="1" key="5">
    <citation type="journal article" date="2021" name="G3 (Bethesda)">
        <title>Aegilops tauschii genome assembly Aet v5.0 features greater sequence contiguity and improved annotation.</title>
        <authorList>
            <person name="Wang L."/>
            <person name="Zhu T."/>
            <person name="Rodriguez J.C."/>
            <person name="Deal K.R."/>
            <person name="Dubcovsky J."/>
            <person name="McGuire P.E."/>
            <person name="Lux T."/>
            <person name="Spannagl M."/>
            <person name="Mayer K.F.X."/>
            <person name="Baldrich P."/>
            <person name="Meyers B.C."/>
            <person name="Huo N."/>
            <person name="Gu Y.Q."/>
            <person name="Zhou H."/>
            <person name="Devos K.M."/>
            <person name="Bennetzen J.L."/>
            <person name="Unver T."/>
            <person name="Budak H."/>
            <person name="Gulick P.J."/>
            <person name="Galiba G."/>
            <person name="Kalapos B."/>
            <person name="Nelson D.R."/>
            <person name="Li P."/>
            <person name="You F.M."/>
            <person name="Luo M.C."/>
            <person name="Dvorak J."/>
        </authorList>
    </citation>
    <scope>NUCLEOTIDE SEQUENCE [LARGE SCALE GENOMIC DNA]</scope>
    <source>
        <strain evidence="1">cv. AL8/78</strain>
    </source>
</reference>
<reference evidence="1" key="4">
    <citation type="submission" date="2019-03" db="UniProtKB">
        <authorList>
            <consortium name="EnsemblPlants"/>
        </authorList>
    </citation>
    <scope>IDENTIFICATION</scope>
</reference>
<reference evidence="1" key="3">
    <citation type="journal article" date="2017" name="Nature">
        <title>Genome sequence of the progenitor of the wheat D genome Aegilops tauschii.</title>
        <authorList>
            <person name="Luo M.C."/>
            <person name="Gu Y.Q."/>
            <person name="Puiu D."/>
            <person name="Wang H."/>
            <person name="Twardziok S.O."/>
            <person name="Deal K.R."/>
            <person name="Huo N."/>
            <person name="Zhu T."/>
            <person name="Wang L."/>
            <person name="Wang Y."/>
            <person name="McGuire P.E."/>
            <person name="Liu S."/>
            <person name="Long H."/>
            <person name="Ramasamy R.K."/>
            <person name="Rodriguez J.C."/>
            <person name="Van S.L."/>
            <person name="Yuan L."/>
            <person name="Wang Z."/>
            <person name="Xia Z."/>
            <person name="Xiao L."/>
            <person name="Anderson O.D."/>
            <person name="Ouyang S."/>
            <person name="Liang Y."/>
            <person name="Zimin A.V."/>
            <person name="Pertea G."/>
            <person name="Qi P."/>
            <person name="Bennetzen J.L."/>
            <person name="Dai X."/>
            <person name="Dawson M.W."/>
            <person name="Muller H.G."/>
            <person name="Kugler K."/>
            <person name="Rivarola-Duarte L."/>
            <person name="Spannagl M."/>
            <person name="Mayer K.F.X."/>
            <person name="Lu F.H."/>
            <person name="Bevan M.W."/>
            <person name="Leroy P."/>
            <person name="Li P."/>
            <person name="You F.M."/>
            <person name="Sun Q."/>
            <person name="Liu Z."/>
            <person name="Lyons E."/>
            <person name="Wicker T."/>
            <person name="Salzberg S.L."/>
            <person name="Devos K.M."/>
            <person name="Dvorak J."/>
        </authorList>
    </citation>
    <scope>NUCLEOTIDE SEQUENCE [LARGE SCALE GENOMIC DNA]</scope>
    <source>
        <strain evidence="1">cv. AL8/78</strain>
    </source>
</reference>
<evidence type="ECO:0000313" key="2">
    <source>
        <dbReference type="Proteomes" id="UP000015105"/>
    </source>
</evidence>
<sequence length="86" mass="9662">MTQTSSKSSETTDDIMNYRSSLLFLPQPCNRSVEVETKGPVWLGSGFTVCAIDMLVLHNKLCFTRLFRFRASESGEIVPGRLLFSL</sequence>
<accession>A0A452YZD3</accession>
<name>A0A452YZD3_AEGTS</name>
<dbReference type="Proteomes" id="UP000015105">
    <property type="component" value="Chromosome 1D"/>
</dbReference>
<dbReference type="Gramene" id="AET1Gv20581300.2">
    <property type="protein sequence ID" value="AET1Gv20581300.2"/>
    <property type="gene ID" value="AET1Gv20581300"/>
</dbReference>
<reference evidence="2" key="2">
    <citation type="journal article" date="2017" name="Nat. Plants">
        <title>The Aegilops tauschii genome reveals multiple impacts of transposons.</title>
        <authorList>
            <person name="Zhao G."/>
            <person name="Zou C."/>
            <person name="Li K."/>
            <person name="Wang K."/>
            <person name="Li T."/>
            <person name="Gao L."/>
            <person name="Zhang X."/>
            <person name="Wang H."/>
            <person name="Yang Z."/>
            <person name="Liu X."/>
            <person name="Jiang W."/>
            <person name="Mao L."/>
            <person name="Kong X."/>
            <person name="Jiao Y."/>
            <person name="Jia J."/>
        </authorList>
    </citation>
    <scope>NUCLEOTIDE SEQUENCE [LARGE SCALE GENOMIC DNA]</scope>
    <source>
        <strain evidence="2">cv. AL8/78</strain>
    </source>
</reference>
<dbReference type="EnsemblPlants" id="AET1Gv20581300.2">
    <property type="protein sequence ID" value="AET1Gv20581300.2"/>
    <property type="gene ID" value="AET1Gv20581300"/>
</dbReference>
<reference evidence="2" key="1">
    <citation type="journal article" date="2014" name="Science">
        <title>Ancient hybridizations among the ancestral genomes of bread wheat.</title>
        <authorList>
            <consortium name="International Wheat Genome Sequencing Consortium,"/>
            <person name="Marcussen T."/>
            <person name="Sandve S.R."/>
            <person name="Heier L."/>
            <person name="Spannagl M."/>
            <person name="Pfeifer M."/>
            <person name="Jakobsen K.S."/>
            <person name="Wulff B.B."/>
            <person name="Steuernagel B."/>
            <person name="Mayer K.F."/>
            <person name="Olsen O.A."/>
        </authorList>
    </citation>
    <scope>NUCLEOTIDE SEQUENCE [LARGE SCALE GENOMIC DNA]</scope>
    <source>
        <strain evidence="2">cv. AL8/78</strain>
    </source>
</reference>
<proteinExistence type="predicted"/>
<organism evidence="1 2">
    <name type="scientific">Aegilops tauschii subsp. strangulata</name>
    <name type="common">Goatgrass</name>
    <dbReference type="NCBI Taxonomy" id="200361"/>
    <lineage>
        <taxon>Eukaryota</taxon>
        <taxon>Viridiplantae</taxon>
        <taxon>Streptophyta</taxon>
        <taxon>Embryophyta</taxon>
        <taxon>Tracheophyta</taxon>
        <taxon>Spermatophyta</taxon>
        <taxon>Magnoliopsida</taxon>
        <taxon>Liliopsida</taxon>
        <taxon>Poales</taxon>
        <taxon>Poaceae</taxon>
        <taxon>BOP clade</taxon>
        <taxon>Pooideae</taxon>
        <taxon>Triticodae</taxon>
        <taxon>Triticeae</taxon>
        <taxon>Triticinae</taxon>
        <taxon>Aegilops</taxon>
    </lineage>
</organism>
<protein>
    <submittedName>
        <fullName evidence="1">Uncharacterized protein</fullName>
    </submittedName>
</protein>
<dbReference type="AlphaFoldDB" id="A0A452YZD3"/>
<evidence type="ECO:0000313" key="1">
    <source>
        <dbReference type="EnsemblPlants" id="AET1Gv20581300.2"/>
    </source>
</evidence>